<accession>A0A425Y697</accession>
<dbReference type="Pfam" id="PF10091">
    <property type="entry name" value="Glycoamylase"/>
    <property type="match status" value="1"/>
</dbReference>
<feature type="domain" description="Glycoamylase-like" evidence="2">
    <location>
        <begin position="215"/>
        <end position="429"/>
    </location>
</feature>
<reference evidence="3 4" key="1">
    <citation type="submission" date="2018-07" db="EMBL/GenBank/DDBJ databases">
        <title>Draft genome sequence of Ancylomarina sp. M1P.</title>
        <authorList>
            <person name="Yadav S."/>
            <person name="Villanueva L."/>
            <person name="Damste J.S.S."/>
        </authorList>
    </citation>
    <scope>NUCLEOTIDE SEQUENCE [LARGE SCALE GENOMIC DNA]</scope>
    <source>
        <strain evidence="3 4">M1P</strain>
    </source>
</reference>
<dbReference type="Proteomes" id="UP000285794">
    <property type="component" value="Unassembled WGS sequence"/>
</dbReference>
<evidence type="ECO:0000313" key="4">
    <source>
        <dbReference type="Proteomes" id="UP000285794"/>
    </source>
</evidence>
<evidence type="ECO:0000313" key="3">
    <source>
        <dbReference type="EMBL" id="RRG24024.1"/>
    </source>
</evidence>
<sequence length="444" mass="50885">MLHLFFKYYLLSIIPLLFGCSSASPDDFTPEEEKTPEVKLTDDQLMDKVQEANFAYFWDFAHPVSGLSRERSNEKLDTVTTGGTGFGIMSIVVGVERNFITRQQAAKRLVKMTDFLENKTTRYHGAWSHWLSGSTGKTVPFSNKDNGADLVETAFLVQGLLTAREYFDADNAEEQKLRATITRLWEGVEWDWFAQSGEYLLWHWSPNYQFEMNMPLRAFNETQICYILALASPTHPIDKTVYEKGWVGNNYVKELNPTSRGDYGGPLFFTHYSYLGFTPHVTDKHMALAGYASYFERHKKQTDLNREWCKSNQSKYAYYGDNCWGLTASDDPQYGYMAHAPNNDNGTISPTAALSSIVYSPEFSLKAMRFFYEDLDEINLFGKYGFKDAFNISRNWVAKSYLAIDQGPIVVMIENYRTGLIWDTFMKNPEIQTALDKAGMTKTK</sequence>
<name>A0A425Y697_9BACT</name>
<dbReference type="InterPro" id="IPR019282">
    <property type="entry name" value="Glycoamylase-like_cons_dom"/>
</dbReference>
<dbReference type="PIRSF" id="PIRSF028431">
    <property type="entry name" value="UCP028431"/>
    <property type="match status" value="1"/>
</dbReference>
<gene>
    <name evidence="3" type="ORF">DWB61_02605</name>
</gene>
<keyword evidence="4" id="KW-1185">Reference proteome</keyword>
<evidence type="ECO:0000259" key="2">
    <source>
        <dbReference type="Pfam" id="PF10091"/>
    </source>
</evidence>
<feature type="chain" id="PRO_5019478417" evidence="1">
    <location>
        <begin position="26"/>
        <end position="444"/>
    </location>
</feature>
<keyword evidence="1" id="KW-0732">Signal</keyword>
<organism evidence="3 4">
    <name type="scientific">Ancylomarina euxinus</name>
    <dbReference type="NCBI Taxonomy" id="2283627"/>
    <lineage>
        <taxon>Bacteria</taxon>
        <taxon>Pseudomonadati</taxon>
        <taxon>Bacteroidota</taxon>
        <taxon>Bacteroidia</taxon>
        <taxon>Marinilabiliales</taxon>
        <taxon>Marinifilaceae</taxon>
        <taxon>Ancylomarina</taxon>
    </lineage>
</organism>
<feature type="signal peptide" evidence="1">
    <location>
        <begin position="1"/>
        <end position="25"/>
    </location>
</feature>
<evidence type="ECO:0000256" key="1">
    <source>
        <dbReference type="SAM" id="SignalP"/>
    </source>
</evidence>
<dbReference type="AlphaFoldDB" id="A0A425Y697"/>
<dbReference type="OrthoDB" id="5937621at2"/>
<proteinExistence type="predicted"/>
<dbReference type="RefSeq" id="WP_125029336.1">
    <property type="nucleotide sequence ID" value="NZ_JAPXVP010000002.1"/>
</dbReference>
<comment type="caution">
    <text evidence="3">The sequence shown here is derived from an EMBL/GenBank/DDBJ whole genome shotgun (WGS) entry which is preliminary data.</text>
</comment>
<dbReference type="PROSITE" id="PS51257">
    <property type="entry name" value="PROKAR_LIPOPROTEIN"/>
    <property type="match status" value="1"/>
</dbReference>
<dbReference type="Gene3D" id="1.50.10.140">
    <property type="match status" value="1"/>
</dbReference>
<protein>
    <submittedName>
        <fullName evidence="3">Beta-glucosidase</fullName>
    </submittedName>
</protein>
<dbReference type="InterPro" id="IPR016883">
    <property type="entry name" value="UCP028431"/>
</dbReference>
<dbReference type="EMBL" id="QQWG01000002">
    <property type="protein sequence ID" value="RRG24024.1"/>
    <property type="molecule type" value="Genomic_DNA"/>
</dbReference>